<accession>A0A6A4IA45</accession>
<feature type="region of interest" description="Disordered" evidence="4">
    <location>
        <begin position="605"/>
        <end position="624"/>
    </location>
</feature>
<dbReference type="GO" id="GO:0001965">
    <property type="term" value="F:G-protein alpha-subunit binding"/>
    <property type="evidence" value="ECO:0007669"/>
    <property type="project" value="TreeGrafter"/>
</dbReference>
<dbReference type="Proteomes" id="UP000799118">
    <property type="component" value="Unassembled WGS sequence"/>
</dbReference>
<sequence length="624" mass="67432">MADVLQSYTTISSTSPRSQVAAVLESIINASPFTFDQSSRAELIRLLLRDLKSAGPKARLTHKDAAQALLALKTLGRHPTGSEPLSEAASLSTLLSLSTSLKDDPEASTEALRCIANTLLLFDHARSTLISKEVGGGEICISMLDKATTPEQIFTLSRIFFLVTVSRSPFIQSLVEEKRHGRTVVDIIAAKVDTTMVNILAGTKFARDAMTDLLKFAFNILLHYPKMIDTESSSETSEDWNDNWSPKLDGFLPPLLRAYHTLPPTFPTPLVSPLTHVIHALITIPASPSLRPIWFSTSPPAMGRSSTSSRNSSSRKSSMNNSSATNSPVVGSPVITPSESPLPRRSTTPPKPSTLDRALSVISAGRKSLSRSPSPSPPSSSHDVLLRTHDLLEVGFSHHFPGNSDPDSPEVREAFKKEISAAGMPSDTSLDDILSPLVVLCTRLCLADESSRLRMREWMVPPDLDRSNPLDERADFLGRCIRLLGSVYHTRLKDSVGEMLYAACDSDAALLSSLFGYGHVAGLLFNKGVMSAPPPPSTAQSSTSAASTSTSSSTSNTEHREINPITGTYAPTGSTASATADMTPEEKEQEMEKLFVLFDRLERSGAMPASQNPMRKVIEKSMAS</sequence>
<feature type="compositionally biased region" description="Basic and acidic residues" evidence="4">
    <location>
        <begin position="584"/>
        <end position="593"/>
    </location>
</feature>
<evidence type="ECO:0000256" key="1">
    <source>
        <dbReference type="ARBA" id="ARBA00009049"/>
    </source>
</evidence>
<dbReference type="EMBL" id="ML769408">
    <property type="protein sequence ID" value="KAE9405575.1"/>
    <property type="molecule type" value="Genomic_DNA"/>
</dbReference>
<evidence type="ECO:0000313" key="5">
    <source>
        <dbReference type="EMBL" id="KAE9405575.1"/>
    </source>
</evidence>
<dbReference type="Pfam" id="PF10165">
    <property type="entry name" value="Ric8"/>
    <property type="match status" value="1"/>
</dbReference>
<comment type="similarity">
    <text evidence="1">Belongs to the synembryn family.</text>
</comment>
<dbReference type="PANTHER" id="PTHR12425:SF5">
    <property type="entry name" value="SYNEMBRYN"/>
    <property type="match status" value="1"/>
</dbReference>
<evidence type="ECO:0000256" key="3">
    <source>
        <dbReference type="ARBA" id="ARBA00023186"/>
    </source>
</evidence>
<feature type="compositionally biased region" description="Low complexity" evidence="4">
    <location>
        <begin position="538"/>
        <end position="555"/>
    </location>
</feature>
<dbReference type="OrthoDB" id="5585685at2759"/>
<feature type="compositionally biased region" description="Low complexity" evidence="4">
    <location>
        <begin position="304"/>
        <end position="323"/>
    </location>
</feature>
<keyword evidence="3" id="KW-0143">Chaperone</keyword>
<name>A0A6A4IA45_9AGAR</name>
<dbReference type="PANTHER" id="PTHR12425">
    <property type="entry name" value="SYNEMBRYN"/>
    <property type="match status" value="1"/>
</dbReference>
<evidence type="ECO:0000256" key="4">
    <source>
        <dbReference type="SAM" id="MobiDB-lite"/>
    </source>
</evidence>
<gene>
    <name evidence="5" type="ORF">BT96DRAFT_812066</name>
</gene>
<reference evidence="5" key="1">
    <citation type="journal article" date="2019" name="Environ. Microbiol.">
        <title>Fungal ecological strategies reflected in gene transcription - a case study of two litter decomposers.</title>
        <authorList>
            <person name="Barbi F."/>
            <person name="Kohler A."/>
            <person name="Barry K."/>
            <person name="Baskaran P."/>
            <person name="Daum C."/>
            <person name="Fauchery L."/>
            <person name="Ihrmark K."/>
            <person name="Kuo A."/>
            <person name="LaButti K."/>
            <person name="Lipzen A."/>
            <person name="Morin E."/>
            <person name="Grigoriev I.V."/>
            <person name="Henrissat B."/>
            <person name="Lindahl B."/>
            <person name="Martin F."/>
        </authorList>
    </citation>
    <scope>NUCLEOTIDE SEQUENCE</scope>
    <source>
        <strain evidence="5">JB14</strain>
    </source>
</reference>
<feature type="compositionally biased region" description="Low complexity" evidence="4">
    <location>
        <begin position="336"/>
        <end position="348"/>
    </location>
</feature>
<dbReference type="InterPro" id="IPR019318">
    <property type="entry name" value="Gua_nucleotide_exch_fac_Ric8"/>
</dbReference>
<dbReference type="AlphaFoldDB" id="A0A6A4IA45"/>
<evidence type="ECO:0000313" key="6">
    <source>
        <dbReference type="Proteomes" id="UP000799118"/>
    </source>
</evidence>
<feature type="region of interest" description="Disordered" evidence="4">
    <location>
        <begin position="297"/>
        <end position="356"/>
    </location>
</feature>
<keyword evidence="2" id="KW-0344">Guanine-nucleotide releasing factor</keyword>
<evidence type="ECO:0000256" key="2">
    <source>
        <dbReference type="ARBA" id="ARBA00022658"/>
    </source>
</evidence>
<feature type="compositionally biased region" description="Polar residues" evidence="4">
    <location>
        <begin position="565"/>
        <end position="580"/>
    </location>
</feature>
<keyword evidence="6" id="KW-1185">Reference proteome</keyword>
<organism evidence="5 6">
    <name type="scientific">Gymnopus androsaceus JB14</name>
    <dbReference type="NCBI Taxonomy" id="1447944"/>
    <lineage>
        <taxon>Eukaryota</taxon>
        <taxon>Fungi</taxon>
        <taxon>Dikarya</taxon>
        <taxon>Basidiomycota</taxon>
        <taxon>Agaricomycotina</taxon>
        <taxon>Agaricomycetes</taxon>
        <taxon>Agaricomycetidae</taxon>
        <taxon>Agaricales</taxon>
        <taxon>Marasmiineae</taxon>
        <taxon>Omphalotaceae</taxon>
        <taxon>Gymnopus</taxon>
    </lineage>
</organism>
<protein>
    <submittedName>
        <fullName evidence="5">Uncharacterized protein</fullName>
    </submittedName>
</protein>
<dbReference type="GO" id="GO:0005085">
    <property type="term" value="F:guanyl-nucleotide exchange factor activity"/>
    <property type="evidence" value="ECO:0007669"/>
    <property type="project" value="UniProtKB-KW"/>
</dbReference>
<dbReference type="GO" id="GO:0005737">
    <property type="term" value="C:cytoplasm"/>
    <property type="evidence" value="ECO:0007669"/>
    <property type="project" value="TreeGrafter"/>
</dbReference>
<dbReference type="GO" id="GO:0007186">
    <property type="term" value="P:G protein-coupled receptor signaling pathway"/>
    <property type="evidence" value="ECO:0007669"/>
    <property type="project" value="TreeGrafter"/>
</dbReference>
<feature type="region of interest" description="Disordered" evidence="4">
    <location>
        <begin position="532"/>
        <end position="593"/>
    </location>
</feature>
<feature type="region of interest" description="Disordered" evidence="4">
    <location>
        <begin position="364"/>
        <end position="383"/>
    </location>
</feature>
<proteinExistence type="inferred from homology"/>